<gene>
    <name evidence="2" type="ORF">METZ01_LOCUS415561</name>
</gene>
<accession>A0A382WV17</accession>
<keyword evidence="1" id="KW-0812">Transmembrane</keyword>
<dbReference type="AlphaFoldDB" id="A0A382WV17"/>
<evidence type="ECO:0000313" key="2">
    <source>
        <dbReference type="EMBL" id="SVD62707.1"/>
    </source>
</evidence>
<evidence type="ECO:0000256" key="1">
    <source>
        <dbReference type="SAM" id="Phobius"/>
    </source>
</evidence>
<sequence>VAPFFIDKDETINLNKAVISLAVGQLVGGFVYIIGMTVVPGINQITLLVGVSLALISAYNCFVFRYQLIPTYPKGIGRMSIVSFLIKSLLFVLFVSPTFIASIIMGADTYPPMFFNSDTPSKLSQAHSLMIGDMYPPQLVLAQGIQIPYHYGGPSAVAALSSFTGIPVHKSMFWVVSPLL</sequence>
<name>A0A382WV17_9ZZZZ</name>
<feature type="non-terminal residue" evidence="2">
    <location>
        <position position="1"/>
    </location>
</feature>
<dbReference type="EMBL" id="UINC01162771">
    <property type="protein sequence ID" value="SVD62707.1"/>
    <property type="molecule type" value="Genomic_DNA"/>
</dbReference>
<keyword evidence="1" id="KW-1133">Transmembrane helix</keyword>
<feature type="transmembrane region" description="Helical" evidence="1">
    <location>
        <begin position="84"/>
        <end position="107"/>
    </location>
</feature>
<feature type="transmembrane region" description="Helical" evidence="1">
    <location>
        <begin position="18"/>
        <end position="39"/>
    </location>
</feature>
<feature type="transmembrane region" description="Helical" evidence="1">
    <location>
        <begin position="45"/>
        <end position="64"/>
    </location>
</feature>
<organism evidence="2">
    <name type="scientific">marine metagenome</name>
    <dbReference type="NCBI Taxonomy" id="408172"/>
    <lineage>
        <taxon>unclassified sequences</taxon>
        <taxon>metagenomes</taxon>
        <taxon>ecological metagenomes</taxon>
    </lineage>
</organism>
<reference evidence="2" key="1">
    <citation type="submission" date="2018-05" db="EMBL/GenBank/DDBJ databases">
        <authorList>
            <person name="Lanie J.A."/>
            <person name="Ng W.-L."/>
            <person name="Kazmierczak K.M."/>
            <person name="Andrzejewski T.M."/>
            <person name="Davidsen T.M."/>
            <person name="Wayne K.J."/>
            <person name="Tettelin H."/>
            <person name="Glass J.I."/>
            <person name="Rusch D."/>
            <person name="Podicherti R."/>
            <person name="Tsui H.-C.T."/>
            <person name="Winkler M.E."/>
        </authorList>
    </citation>
    <scope>NUCLEOTIDE SEQUENCE</scope>
</reference>
<feature type="non-terminal residue" evidence="2">
    <location>
        <position position="180"/>
    </location>
</feature>
<keyword evidence="1" id="KW-0472">Membrane</keyword>
<proteinExistence type="predicted"/>
<protein>
    <submittedName>
        <fullName evidence="2">Uncharacterized protein</fullName>
    </submittedName>
</protein>